<reference evidence="6" key="1">
    <citation type="journal article" date="2014" name="Int. J. Syst. Evol. Microbiol.">
        <title>Complete genome sequence of Corynebacterium casei LMG S-19264T (=DSM 44701T), isolated from a smear-ripened cheese.</title>
        <authorList>
            <consortium name="US DOE Joint Genome Institute (JGI-PGF)"/>
            <person name="Walter F."/>
            <person name="Albersmeier A."/>
            <person name="Kalinowski J."/>
            <person name="Ruckert C."/>
        </authorList>
    </citation>
    <scope>NUCLEOTIDE SEQUENCE</scope>
    <source>
        <strain evidence="6">KCTC 22169</strain>
    </source>
</reference>
<comment type="caution">
    <text evidence="5">Lacks conserved residue(s) required for the propagation of feature annotation.</text>
</comment>
<feature type="site" description="Important for substrate specificity" evidence="5">
    <location>
        <position position="14"/>
    </location>
</feature>
<organism evidence="6 7">
    <name type="scientific">Saccharospirillum salsuginis</name>
    <dbReference type="NCBI Taxonomy" id="418750"/>
    <lineage>
        <taxon>Bacteria</taxon>
        <taxon>Pseudomonadati</taxon>
        <taxon>Pseudomonadota</taxon>
        <taxon>Gammaproteobacteria</taxon>
        <taxon>Oceanospirillales</taxon>
        <taxon>Saccharospirillaceae</taxon>
        <taxon>Saccharospirillum</taxon>
    </lineage>
</organism>
<evidence type="ECO:0000256" key="5">
    <source>
        <dbReference type="HAMAP-Rule" id="MF_00528"/>
    </source>
</evidence>
<comment type="function">
    <text evidence="5">Nucleoside triphosphate pyrophosphatase that hydrolyzes 7-methyl-GTP (m(7)GTP). May have a dual role in cell division arrest and in preventing the incorporation of modified nucleotides into cellular nucleic acids.</text>
</comment>
<dbReference type="InterPro" id="IPR029001">
    <property type="entry name" value="ITPase-like_fam"/>
</dbReference>
<dbReference type="EMBL" id="BMXR01000004">
    <property type="protein sequence ID" value="GGX51834.1"/>
    <property type="molecule type" value="Genomic_DNA"/>
</dbReference>
<comment type="caution">
    <text evidence="6">The sequence shown here is derived from an EMBL/GenBank/DDBJ whole genome shotgun (WGS) entry which is preliminary data.</text>
</comment>
<dbReference type="EC" id="3.6.1.-" evidence="5"/>
<evidence type="ECO:0000256" key="1">
    <source>
        <dbReference type="ARBA" id="ARBA00004496"/>
    </source>
</evidence>
<evidence type="ECO:0000313" key="7">
    <source>
        <dbReference type="Proteomes" id="UP000626148"/>
    </source>
</evidence>
<feature type="site" description="Important for substrate specificity" evidence="5">
    <location>
        <position position="154"/>
    </location>
</feature>
<comment type="similarity">
    <text evidence="5">Belongs to the Maf family. YceF subfamily.</text>
</comment>
<keyword evidence="2 5" id="KW-0963">Cytoplasm</keyword>
<feature type="active site" description="Proton acceptor" evidence="5">
    <location>
        <position position="71"/>
    </location>
</feature>
<comment type="subcellular location">
    <subcellularLocation>
        <location evidence="1 5">Cytoplasm</location>
    </subcellularLocation>
</comment>
<dbReference type="PANTHER" id="PTHR43213:SF10">
    <property type="entry name" value="7-METHYL-GTP PYROPHOSPHATASE"/>
    <property type="match status" value="1"/>
</dbReference>
<dbReference type="SUPFAM" id="SSF52972">
    <property type="entry name" value="ITPase-like"/>
    <property type="match status" value="1"/>
</dbReference>
<comment type="cofactor">
    <cofactor evidence="5">
        <name>a divalent metal cation</name>
        <dbReference type="ChEBI" id="CHEBI:60240"/>
    </cofactor>
</comment>
<dbReference type="PIRSF" id="PIRSF006305">
    <property type="entry name" value="Maf"/>
    <property type="match status" value="1"/>
</dbReference>
<dbReference type="GO" id="GO:0005737">
    <property type="term" value="C:cytoplasm"/>
    <property type="evidence" value="ECO:0007669"/>
    <property type="project" value="UniProtKB-SubCell"/>
</dbReference>
<sequence length="192" mass="20956">MMKAPLLLASTSIYRAERLACLQIPFEQASPRCDETPHQGETPADLALRLARIKADSLTDDYPDHLIIGSDQTASDPDGRLLGKPGTAEAAARQLKRCSGGTVIFNSAVALAGPIIEAWNVTTEVRFRTLSDAEIGRYIEKDQPLDCAGSFKVEALGITLFEWVRSDDPNALIGLPLLSLSRHLRRLGYELP</sequence>
<comment type="catalytic activity">
    <reaction evidence="5">
        <text>N(7)-methyl-GTP + H2O = N(7)-methyl-GMP + diphosphate + H(+)</text>
        <dbReference type="Rhea" id="RHEA:58744"/>
        <dbReference type="ChEBI" id="CHEBI:15377"/>
        <dbReference type="ChEBI" id="CHEBI:15378"/>
        <dbReference type="ChEBI" id="CHEBI:33019"/>
        <dbReference type="ChEBI" id="CHEBI:58285"/>
        <dbReference type="ChEBI" id="CHEBI:87133"/>
    </reaction>
</comment>
<proteinExistence type="inferred from homology"/>
<evidence type="ECO:0000256" key="4">
    <source>
        <dbReference type="ARBA" id="ARBA00023080"/>
    </source>
</evidence>
<evidence type="ECO:0000256" key="3">
    <source>
        <dbReference type="ARBA" id="ARBA00022801"/>
    </source>
</evidence>
<dbReference type="HAMAP" id="MF_00528">
    <property type="entry name" value="Maf"/>
    <property type="match status" value="1"/>
</dbReference>
<dbReference type="PANTHER" id="PTHR43213">
    <property type="entry name" value="BIFUNCTIONAL DTTP/UTP PYROPHOSPHATASE/METHYLTRANSFERASE PROTEIN-RELATED"/>
    <property type="match status" value="1"/>
</dbReference>
<dbReference type="GO" id="GO:0047429">
    <property type="term" value="F:nucleoside triphosphate diphosphatase activity"/>
    <property type="evidence" value="ECO:0007669"/>
    <property type="project" value="InterPro"/>
</dbReference>
<dbReference type="NCBIfam" id="TIGR00172">
    <property type="entry name" value="maf"/>
    <property type="match status" value="1"/>
</dbReference>
<keyword evidence="7" id="KW-1185">Reference proteome</keyword>
<reference evidence="6" key="2">
    <citation type="submission" date="2020-09" db="EMBL/GenBank/DDBJ databases">
        <authorList>
            <person name="Sun Q."/>
            <person name="Kim S."/>
        </authorList>
    </citation>
    <scope>NUCLEOTIDE SEQUENCE</scope>
    <source>
        <strain evidence="6">KCTC 22169</strain>
    </source>
</reference>
<evidence type="ECO:0000313" key="6">
    <source>
        <dbReference type="EMBL" id="GGX51834.1"/>
    </source>
</evidence>
<dbReference type="InterPro" id="IPR003697">
    <property type="entry name" value="Maf-like"/>
</dbReference>
<dbReference type="CDD" id="cd00555">
    <property type="entry name" value="Maf"/>
    <property type="match status" value="1"/>
</dbReference>
<dbReference type="GO" id="GO:0009117">
    <property type="term" value="P:nucleotide metabolic process"/>
    <property type="evidence" value="ECO:0007669"/>
    <property type="project" value="UniProtKB-KW"/>
</dbReference>
<gene>
    <name evidence="6" type="ORF">GCM10007392_18920</name>
</gene>
<feature type="site" description="Important for substrate specificity" evidence="5">
    <location>
        <position position="72"/>
    </location>
</feature>
<keyword evidence="3 5" id="KW-0378">Hydrolase</keyword>
<dbReference type="AlphaFoldDB" id="A0A918K6L5"/>
<name>A0A918K6L5_9GAMM</name>
<evidence type="ECO:0000256" key="2">
    <source>
        <dbReference type="ARBA" id="ARBA00022490"/>
    </source>
</evidence>
<keyword evidence="4 5" id="KW-0546">Nucleotide metabolism</keyword>
<dbReference type="Gene3D" id="3.90.950.10">
    <property type="match status" value="1"/>
</dbReference>
<accession>A0A918K6L5</accession>
<protein>
    <recommendedName>
        <fullName evidence="5">7-methyl-GTP pyrophosphatase</fullName>
        <shortName evidence="5">m(7)GTP pyrophosphatase</shortName>
        <ecNumber evidence="5">3.6.1.-</ecNumber>
    </recommendedName>
</protein>
<dbReference type="Proteomes" id="UP000626148">
    <property type="component" value="Unassembled WGS sequence"/>
</dbReference>
<dbReference type="Pfam" id="PF02545">
    <property type="entry name" value="Maf"/>
    <property type="match status" value="1"/>
</dbReference>